<accession>A0A3B0TUP5</accession>
<dbReference type="InterPro" id="IPR043129">
    <property type="entry name" value="ATPase_NBD"/>
</dbReference>
<organism evidence="2">
    <name type="scientific">hydrothermal vent metagenome</name>
    <dbReference type="NCBI Taxonomy" id="652676"/>
    <lineage>
        <taxon>unclassified sequences</taxon>
        <taxon>metagenomes</taxon>
        <taxon>ecological metagenomes</taxon>
    </lineage>
</organism>
<dbReference type="InterPro" id="IPR050273">
    <property type="entry name" value="GppA/Ppx_hydrolase"/>
</dbReference>
<gene>
    <name evidence="2" type="ORF">MNBD_BACTEROID01-2830</name>
</gene>
<keyword evidence="2" id="KW-0378">Hydrolase</keyword>
<dbReference type="AlphaFoldDB" id="A0A3B0TUP5"/>
<protein>
    <submittedName>
        <fullName evidence="2">Exopolyphosphatase</fullName>
        <ecNumber evidence="2">3.6.1.11</ecNumber>
    </submittedName>
</protein>
<dbReference type="GO" id="GO:0004309">
    <property type="term" value="F:exopolyphosphatase activity"/>
    <property type="evidence" value="ECO:0007669"/>
    <property type="project" value="UniProtKB-EC"/>
</dbReference>
<dbReference type="PANTHER" id="PTHR30005">
    <property type="entry name" value="EXOPOLYPHOSPHATASE"/>
    <property type="match status" value="1"/>
</dbReference>
<proteinExistence type="predicted"/>
<dbReference type="SUPFAM" id="SSF53067">
    <property type="entry name" value="Actin-like ATPase domain"/>
    <property type="match status" value="2"/>
</dbReference>
<evidence type="ECO:0000259" key="1">
    <source>
        <dbReference type="Pfam" id="PF02541"/>
    </source>
</evidence>
<evidence type="ECO:0000313" key="2">
    <source>
        <dbReference type="EMBL" id="VAW22325.1"/>
    </source>
</evidence>
<dbReference type="InterPro" id="IPR003695">
    <property type="entry name" value="Ppx_GppA_N"/>
</dbReference>
<name>A0A3B0TUP5_9ZZZZ</name>
<sequence>MTTAIIDLGTNTCNLLVAGTGNGKYRILYQGKEVVKLGDRSINQNIISSKAIERTVIALQNHQETIGKYQVDKVKVIATSAVRTAKNQDEFIKKILKGTGFEVEVISDKREAELIYKGVILAFGNLPENSLSLDIGGGSNELIISGNEGIKWKGSFPAGMSRVINQFHISDPIKGAEVKNLVSYFEKAHEAAWEMCSQYPGDTLIGCSGAFDTIADIIDQVDPGKKVRVNQKIELGDFHEVYRQLLFSTKTERGGMKGMDPVRTELIVPAVILINSILEKTGITEIFQTDYALREGVLSESFGNNPLI</sequence>
<dbReference type="Gene3D" id="3.30.420.150">
    <property type="entry name" value="Exopolyphosphatase. Domain 2"/>
    <property type="match status" value="1"/>
</dbReference>
<feature type="domain" description="Ppx/GppA phosphatase N-terminal" evidence="1">
    <location>
        <begin position="17"/>
        <end position="301"/>
    </location>
</feature>
<dbReference type="EC" id="3.6.1.11" evidence="2"/>
<dbReference type="PANTHER" id="PTHR30005:SF0">
    <property type="entry name" value="RETROGRADE REGULATION PROTEIN 2"/>
    <property type="match status" value="1"/>
</dbReference>
<dbReference type="Pfam" id="PF02541">
    <property type="entry name" value="Ppx-GppA"/>
    <property type="match status" value="1"/>
</dbReference>
<dbReference type="EMBL" id="UOEP01000170">
    <property type="protein sequence ID" value="VAW22325.1"/>
    <property type="molecule type" value="Genomic_DNA"/>
</dbReference>
<reference evidence="2" key="1">
    <citation type="submission" date="2018-06" db="EMBL/GenBank/DDBJ databases">
        <authorList>
            <person name="Zhirakovskaya E."/>
        </authorList>
    </citation>
    <scope>NUCLEOTIDE SEQUENCE</scope>
</reference>
<dbReference type="Gene3D" id="3.30.420.40">
    <property type="match status" value="1"/>
</dbReference>